<sequence length="185" mass="20138">MPRQVDHAARLAAVTDAVVAIAAERGFAAVTIRAVADHLGASTSVVTHYVPHRDDLLRLAVRRELAVRRAQAERAMAAAPDPLWALVRWAVADTGDRVHRFWLSLLIAAPTEPVLRAELDGFNAWWDDHLRGLVRRSGVAEPEVVADTLDVVVDGLVTAGFEDLAPARRDRVLIRVWNALGLAAG</sequence>
<proteinExistence type="predicted"/>
<organism evidence="4 5">
    <name type="scientific">Saccharothrix mutabilis subsp. mutabilis</name>
    <dbReference type="NCBI Taxonomy" id="66855"/>
    <lineage>
        <taxon>Bacteria</taxon>
        <taxon>Bacillati</taxon>
        <taxon>Actinomycetota</taxon>
        <taxon>Actinomycetes</taxon>
        <taxon>Pseudonocardiales</taxon>
        <taxon>Pseudonocardiaceae</taxon>
        <taxon>Saccharothrix</taxon>
    </lineage>
</organism>
<evidence type="ECO:0000313" key="5">
    <source>
        <dbReference type="Proteomes" id="UP001500416"/>
    </source>
</evidence>
<dbReference type="EMBL" id="BAAABU010000029">
    <property type="protein sequence ID" value="GAA0259822.1"/>
    <property type="molecule type" value="Genomic_DNA"/>
</dbReference>
<dbReference type="Gene3D" id="1.10.357.10">
    <property type="entry name" value="Tetracycline Repressor, domain 2"/>
    <property type="match status" value="1"/>
</dbReference>
<evidence type="ECO:0000313" key="4">
    <source>
        <dbReference type="EMBL" id="GAA0259822.1"/>
    </source>
</evidence>
<dbReference type="InterPro" id="IPR009057">
    <property type="entry name" value="Homeodomain-like_sf"/>
</dbReference>
<accession>A0ABP3EGH3</accession>
<evidence type="ECO:0000259" key="3">
    <source>
        <dbReference type="PROSITE" id="PS50977"/>
    </source>
</evidence>
<dbReference type="RefSeq" id="WP_343939316.1">
    <property type="nucleotide sequence ID" value="NZ_BAAABU010000029.1"/>
</dbReference>
<keyword evidence="5" id="KW-1185">Reference proteome</keyword>
<dbReference type="SUPFAM" id="SSF46689">
    <property type="entry name" value="Homeodomain-like"/>
    <property type="match status" value="1"/>
</dbReference>
<protein>
    <recommendedName>
        <fullName evidence="3">HTH tetR-type domain-containing protein</fullName>
    </recommendedName>
</protein>
<feature type="DNA-binding region" description="H-T-H motif" evidence="2">
    <location>
        <begin position="31"/>
        <end position="50"/>
    </location>
</feature>
<dbReference type="PROSITE" id="PS50977">
    <property type="entry name" value="HTH_TETR_2"/>
    <property type="match status" value="1"/>
</dbReference>
<dbReference type="Proteomes" id="UP001500416">
    <property type="component" value="Unassembled WGS sequence"/>
</dbReference>
<feature type="domain" description="HTH tetR-type" evidence="3">
    <location>
        <begin position="8"/>
        <end position="68"/>
    </location>
</feature>
<dbReference type="InterPro" id="IPR001647">
    <property type="entry name" value="HTH_TetR"/>
</dbReference>
<gene>
    <name evidence="4" type="ORF">GCM10010492_70960</name>
</gene>
<name>A0ABP3EGH3_9PSEU</name>
<keyword evidence="1 2" id="KW-0238">DNA-binding</keyword>
<dbReference type="Pfam" id="PF00440">
    <property type="entry name" value="TetR_N"/>
    <property type="match status" value="1"/>
</dbReference>
<dbReference type="SUPFAM" id="SSF48498">
    <property type="entry name" value="Tetracyclin repressor-like, C-terminal domain"/>
    <property type="match status" value="1"/>
</dbReference>
<evidence type="ECO:0000256" key="2">
    <source>
        <dbReference type="PROSITE-ProRule" id="PRU00335"/>
    </source>
</evidence>
<dbReference type="InterPro" id="IPR036271">
    <property type="entry name" value="Tet_transcr_reg_TetR-rel_C_sf"/>
</dbReference>
<reference evidence="5" key="1">
    <citation type="journal article" date="2019" name="Int. J. Syst. Evol. Microbiol.">
        <title>The Global Catalogue of Microorganisms (GCM) 10K type strain sequencing project: providing services to taxonomists for standard genome sequencing and annotation.</title>
        <authorList>
            <consortium name="The Broad Institute Genomics Platform"/>
            <consortium name="The Broad Institute Genome Sequencing Center for Infectious Disease"/>
            <person name="Wu L."/>
            <person name="Ma J."/>
        </authorList>
    </citation>
    <scope>NUCLEOTIDE SEQUENCE [LARGE SCALE GENOMIC DNA]</scope>
    <source>
        <strain evidence="5">JCM 3380</strain>
    </source>
</reference>
<evidence type="ECO:0000256" key="1">
    <source>
        <dbReference type="ARBA" id="ARBA00023125"/>
    </source>
</evidence>
<comment type="caution">
    <text evidence="4">The sequence shown here is derived from an EMBL/GenBank/DDBJ whole genome shotgun (WGS) entry which is preliminary data.</text>
</comment>